<accession>A0A2Y9AQC5</accession>
<protein>
    <submittedName>
        <fullName evidence="3">Uncharacterized protein</fullName>
    </submittedName>
</protein>
<evidence type="ECO:0000313" key="4">
    <source>
        <dbReference type="Proteomes" id="UP000245839"/>
    </source>
</evidence>
<evidence type="ECO:0000313" key="5">
    <source>
        <dbReference type="Proteomes" id="UP000251571"/>
    </source>
</evidence>
<reference evidence="2 4" key="2">
    <citation type="submission" date="2018-03" db="EMBL/GenBank/DDBJ databases">
        <title>Genomic Encyclopedia of Archaeal and Bacterial Type Strains, Phase II (KMG-II): from individual species to whole genera.</title>
        <authorList>
            <person name="Goeker M."/>
        </authorList>
    </citation>
    <scope>NUCLEOTIDE SEQUENCE [LARGE SCALE GENOMIC DNA]</scope>
    <source>
        <strain evidence="2 4">DSM 25227</strain>
    </source>
</reference>
<feature type="region of interest" description="Disordered" evidence="1">
    <location>
        <begin position="106"/>
        <end position="134"/>
    </location>
</feature>
<evidence type="ECO:0000313" key="2">
    <source>
        <dbReference type="EMBL" id="PWJ20561.1"/>
    </source>
</evidence>
<reference evidence="3 5" key="1">
    <citation type="submission" date="2016-10" db="EMBL/GenBank/DDBJ databases">
        <authorList>
            <person name="Cai Z."/>
        </authorList>
    </citation>
    <scope>NUCLEOTIDE SEQUENCE [LARGE SCALE GENOMIC DNA]</scope>
    <source>
        <strain evidence="3 5">DSM 25227</strain>
    </source>
</reference>
<evidence type="ECO:0000256" key="1">
    <source>
        <dbReference type="SAM" id="MobiDB-lite"/>
    </source>
</evidence>
<dbReference type="Proteomes" id="UP000251571">
    <property type="component" value="Unassembled WGS sequence"/>
</dbReference>
<dbReference type="EMBL" id="UETC01000003">
    <property type="protein sequence ID" value="SSA44657.1"/>
    <property type="molecule type" value="Genomic_DNA"/>
</dbReference>
<organism evidence="3 5">
    <name type="scientific">Jannaschia seohaensis</name>
    <dbReference type="NCBI Taxonomy" id="475081"/>
    <lineage>
        <taxon>Bacteria</taxon>
        <taxon>Pseudomonadati</taxon>
        <taxon>Pseudomonadota</taxon>
        <taxon>Alphaproteobacteria</taxon>
        <taxon>Rhodobacterales</taxon>
        <taxon>Roseobacteraceae</taxon>
        <taxon>Jannaschia</taxon>
    </lineage>
</organism>
<evidence type="ECO:0000313" key="3">
    <source>
        <dbReference type="EMBL" id="SSA44657.1"/>
    </source>
</evidence>
<dbReference type="Proteomes" id="UP000245839">
    <property type="component" value="Unassembled WGS sequence"/>
</dbReference>
<sequence>MARLDAPASAEIRARKRLDRPSLKIGCGQAWWPLLVRRTVDGFRRPKPDILLHIEICSSFDGLRHLMSGDVHHVIGSRVSPIPFLSGPALSQQVDPAAASPAVERARSSSGQGLCEPTAAGRRPWISGSSSRPSSPCRSCPVSLVGCAAMDRTGSRDVQATSGLSCRGGGLVARRDGAGRATSRQTGGLREDLWRAPGAEPLAWAGNPPVQGLWRPPLPFLGTRAGFCRSSNFLAADPKRGHSPAAGRRRQIPSPCATRC</sequence>
<name>A0A2Y9AQC5_9RHOB</name>
<keyword evidence="4" id="KW-1185">Reference proteome</keyword>
<feature type="compositionally biased region" description="Low complexity" evidence="1">
    <location>
        <begin position="122"/>
        <end position="134"/>
    </location>
</feature>
<feature type="region of interest" description="Disordered" evidence="1">
    <location>
        <begin position="239"/>
        <end position="260"/>
    </location>
</feature>
<proteinExistence type="predicted"/>
<dbReference type="AlphaFoldDB" id="A0A2Y9AQC5"/>
<dbReference type="EMBL" id="QGDJ01000003">
    <property type="protein sequence ID" value="PWJ20561.1"/>
    <property type="molecule type" value="Genomic_DNA"/>
</dbReference>
<gene>
    <name evidence="2" type="ORF">BCF38_103380</name>
    <name evidence="3" type="ORF">SAMN05421539_103380</name>
</gene>